<feature type="domain" description="Cytochrome c" evidence="4">
    <location>
        <begin position="19"/>
        <end position="101"/>
    </location>
</feature>
<dbReference type="GO" id="GO:0009055">
    <property type="term" value="F:electron transfer activity"/>
    <property type="evidence" value="ECO:0007669"/>
    <property type="project" value="InterPro"/>
</dbReference>
<name>A0A1W1CGI5_9ZZZZ</name>
<keyword evidence="3" id="KW-0408">Iron</keyword>
<evidence type="ECO:0000256" key="3">
    <source>
        <dbReference type="ARBA" id="ARBA00023004"/>
    </source>
</evidence>
<organism evidence="5">
    <name type="scientific">hydrothermal vent metagenome</name>
    <dbReference type="NCBI Taxonomy" id="652676"/>
    <lineage>
        <taxon>unclassified sequences</taxon>
        <taxon>metagenomes</taxon>
        <taxon>ecological metagenomes</taxon>
    </lineage>
</organism>
<proteinExistence type="predicted"/>
<dbReference type="GO" id="GO:0046872">
    <property type="term" value="F:metal ion binding"/>
    <property type="evidence" value="ECO:0007669"/>
    <property type="project" value="UniProtKB-KW"/>
</dbReference>
<dbReference type="GO" id="GO:0020037">
    <property type="term" value="F:heme binding"/>
    <property type="evidence" value="ECO:0007669"/>
    <property type="project" value="InterPro"/>
</dbReference>
<keyword evidence="1" id="KW-0349">Heme</keyword>
<evidence type="ECO:0000256" key="1">
    <source>
        <dbReference type="ARBA" id="ARBA00022617"/>
    </source>
</evidence>
<evidence type="ECO:0000313" key="5">
    <source>
        <dbReference type="EMBL" id="SFV64855.1"/>
    </source>
</evidence>
<reference evidence="5" key="1">
    <citation type="submission" date="2016-10" db="EMBL/GenBank/DDBJ databases">
        <authorList>
            <person name="de Groot N.N."/>
        </authorList>
    </citation>
    <scope>NUCLEOTIDE SEQUENCE</scope>
</reference>
<dbReference type="AlphaFoldDB" id="A0A1W1CGI5"/>
<dbReference type="EMBL" id="FPHM01000088">
    <property type="protein sequence ID" value="SFV64855.1"/>
    <property type="molecule type" value="Genomic_DNA"/>
</dbReference>
<evidence type="ECO:0000256" key="2">
    <source>
        <dbReference type="ARBA" id="ARBA00022723"/>
    </source>
</evidence>
<keyword evidence="2" id="KW-0479">Metal-binding</keyword>
<dbReference type="Pfam" id="PF00034">
    <property type="entry name" value="Cytochrom_C"/>
    <property type="match status" value="1"/>
</dbReference>
<dbReference type="SUPFAM" id="SSF46626">
    <property type="entry name" value="Cytochrome c"/>
    <property type="match status" value="1"/>
</dbReference>
<dbReference type="Gene3D" id="1.10.760.10">
    <property type="entry name" value="Cytochrome c-like domain"/>
    <property type="match status" value="1"/>
</dbReference>
<dbReference type="InterPro" id="IPR009056">
    <property type="entry name" value="Cyt_c-like_dom"/>
</dbReference>
<protein>
    <submittedName>
        <fullName evidence="5">Cytochrome c, class I</fullName>
    </submittedName>
</protein>
<dbReference type="InterPro" id="IPR036909">
    <property type="entry name" value="Cyt_c-like_dom_sf"/>
</dbReference>
<dbReference type="PROSITE" id="PS51007">
    <property type="entry name" value="CYTC"/>
    <property type="match status" value="1"/>
</dbReference>
<gene>
    <name evidence="5" type="ORF">MNB_SV-13-368</name>
</gene>
<sequence length="134" mass="15210">MSKNILLFSTIIYFLSPLVFATEGKKVFETYCWGCHHQTAVAFGPPFEEIASKRSANEIKAMITDPKSVSKVFGYKRNAMPAFQLSDENLSAITNYILRYKQESNISIEHNISDINKTIIEKPYPSIAINKKVK</sequence>
<evidence type="ECO:0000259" key="4">
    <source>
        <dbReference type="PROSITE" id="PS51007"/>
    </source>
</evidence>
<accession>A0A1W1CGI5</accession>